<evidence type="ECO:0000313" key="2">
    <source>
        <dbReference type="Proteomes" id="UP000001640"/>
    </source>
</evidence>
<dbReference type="CDD" id="cd24142">
    <property type="entry name" value="ACL4-like"/>
    <property type="match status" value="1"/>
</dbReference>
<dbReference type="Proteomes" id="UP000001640">
    <property type="component" value="Chromosome 2"/>
</dbReference>
<dbReference type="eggNOG" id="ENOG502QSAH">
    <property type="taxonomic scope" value="Eukaryota"/>
</dbReference>
<dbReference type="KEGG" id="ncs:NCAS_0B03370"/>
<dbReference type="HOGENOM" id="CLU_061203_0_0_1"/>
<dbReference type="Gene3D" id="1.25.40.10">
    <property type="entry name" value="Tetratricopeptide repeat domain"/>
    <property type="match status" value="1"/>
</dbReference>
<dbReference type="GO" id="GO:0042273">
    <property type="term" value="P:ribosomal large subunit biogenesis"/>
    <property type="evidence" value="ECO:0007669"/>
    <property type="project" value="EnsemblFungi"/>
</dbReference>
<evidence type="ECO:0000313" key="1">
    <source>
        <dbReference type="EMBL" id="CCC68421.1"/>
    </source>
</evidence>
<accession>G0VBU5</accession>
<gene>
    <name evidence="1" type="primary">NCAS0B03370</name>
    <name evidence="1" type="ordered locus">NCAS_0B03370</name>
</gene>
<dbReference type="AlphaFoldDB" id="G0VBU5"/>
<evidence type="ECO:0008006" key="3">
    <source>
        <dbReference type="Google" id="ProtNLM"/>
    </source>
</evidence>
<dbReference type="GO" id="GO:0005737">
    <property type="term" value="C:cytoplasm"/>
    <property type="evidence" value="ECO:0007669"/>
    <property type="project" value="EnsemblFungi"/>
</dbReference>
<keyword evidence="2" id="KW-1185">Reference proteome</keyword>
<dbReference type="STRING" id="1064592.G0VBU5"/>
<dbReference type="SUPFAM" id="SSF48452">
    <property type="entry name" value="TPR-like"/>
    <property type="match status" value="1"/>
</dbReference>
<dbReference type="FunCoup" id="G0VBU5">
    <property type="interactions" value="330"/>
</dbReference>
<reference key="2">
    <citation type="submission" date="2011-08" db="EMBL/GenBank/DDBJ databases">
        <title>Genome sequence of Naumovozyma castellii.</title>
        <authorList>
            <person name="Gordon J.L."/>
            <person name="Armisen D."/>
            <person name="Proux-Wera E."/>
            <person name="OhEigeartaigh S.S."/>
            <person name="Byrne K.P."/>
            <person name="Wolfe K.H."/>
        </authorList>
    </citation>
    <scope>NUCLEOTIDE SEQUENCE</scope>
    <source>
        <strain>Type strain:CBS 4309</strain>
    </source>
</reference>
<proteinExistence type="predicted"/>
<organism evidence="1 2">
    <name type="scientific">Naumovozyma castellii</name>
    <name type="common">Yeast</name>
    <name type="synonym">Saccharomyces castellii</name>
    <dbReference type="NCBI Taxonomy" id="27288"/>
    <lineage>
        <taxon>Eukaryota</taxon>
        <taxon>Fungi</taxon>
        <taxon>Dikarya</taxon>
        <taxon>Ascomycota</taxon>
        <taxon>Saccharomycotina</taxon>
        <taxon>Saccharomycetes</taxon>
        <taxon>Saccharomycetales</taxon>
        <taxon>Saccharomycetaceae</taxon>
        <taxon>Naumovozyma</taxon>
    </lineage>
</organism>
<protein>
    <recommendedName>
        <fullName evidence="3">Assembly chaperone of RPL4</fullName>
    </recommendedName>
</protein>
<dbReference type="GO" id="GO:0140318">
    <property type="term" value="F:protein transporter activity"/>
    <property type="evidence" value="ECO:0007669"/>
    <property type="project" value="EnsemblFungi"/>
</dbReference>
<sequence>MNELQTAITQAKEALSGNNAKKALKILKPFKKSLKTENSSNPILLETFADAYLENGQVEKAYPILVQSCELDPTGAIGGANKFFTLGQITGGEDGIKVLAQGIENMSNIAGESLTQEQTDKIVSGLLSMIEIWMTDLCMEPHAESQCEELIGKALEISERKSPEALLTLGSIRISQQRYTEASEAFIESWNQFENKKQTIGQNSEDSITINSEYVELVQPLLALAKMCIEVGLYEIALKVVGAVKEIDEDNLEGYYLEGFIFYLITKVESFKVANPTVTLTPENINEFNQHIQDLPLDLNNEQLKENITEARIALSFAEKIGELCDPNDEISQELITGIKALLGELGGSIDGKDLQRLKKGGIMEGEIDVEVDLSEISDAEE</sequence>
<dbReference type="EMBL" id="HE576753">
    <property type="protein sequence ID" value="CCC68421.1"/>
    <property type="molecule type" value="Genomic_DNA"/>
</dbReference>
<dbReference type="OMA" id="CIEMGLY"/>
<dbReference type="InParanoid" id="G0VBU5"/>
<dbReference type="GO" id="GO:0051082">
    <property type="term" value="F:unfolded protein binding"/>
    <property type="evidence" value="ECO:0007669"/>
    <property type="project" value="EnsemblFungi"/>
</dbReference>
<reference evidence="1 2" key="1">
    <citation type="journal article" date="2011" name="Proc. Natl. Acad. Sci. U.S.A.">
        <title>Evolutionary erosion of yeast sex chromosomes by mating-type switching accidents.</title>
        <authorList>
            <person name="Gordon J.L."/>
            <person name="Armisen D."/>
            <person name="Proux-Wera E."/>
            <person name="Oheigeartaigh S.S."/>
            <person name="Byrne K.P."/>
            <person name="Wolfe K.H."/>
        </authorList>
    </citation>
    <scope>NUCLEOTIDE SEQUENCE [LARGE SCALE GENOMIC DNA]</scope>
    <source>
        <strain evidence="2">ATCC 76901 / BCRC 22586 / CBS 4309 / NBRC 1992 / NRRL Y-12630</strain>
    </source>
</reference>
<name>G0VBU5_NAUCA</name>
<dbReference type="GeneID" id="96901981"/>
<dbReference type="GO" id="GO:0005634">
    <property type="term" value="C:nucleus"/>
    <property type="evidence" value="ECO:0007669"/>
    <property type="project" value="EnsemblFungi"/>
</dbReference>
<dbReference type="RefSeq" id="XP_003674795.1">
    <property type="nucleotide sequence ID" value="XM_003674747.1"/>
</dbReference>
<dbReference type="OrthoDB" id="1914839at2759"/>
<dbReference type="InterPro" id="IPR011990">
    <property type="entry name" value="TPR-like_helical_dom_sf"/>
</dbReference>